<evidence type="ECO:0000313" key="2">
    <source>
        <dbReference type="Proteomes" id="UP000638263"/>
    </source>
</evidence>
<name>A0A917VTV2_9NOCA</name>
<dbReference type="AlphaFoldDB" id="A0A917VTV2"/>
<dbReference type="RefSeq" id="WP_058856012.1">
    <property type="nucleotide sequence ID" value="NZ_BMMH01000006.1"/>
</dbReference>
<proteinExistence type="predicted"/>
<protein>
    <submittedName>
        <fullName evidence="1">Uncharacterized protein</fullName>
    </submittedName>
</protein>
<comment type="caution">
    <text evidence="1">The sequence shown here is derived from an EMBL/GenBank/DDBJ whole genome shotgun (WGS) entry which is preliminary data.</text>
</comment>
<keyword evidence="2" id="KW-1185">Reference proteome</keyword>
<dbReference type="EMBL" id="BMMH01000006">
    <property type="protein sequence ID" value="GGL17227.1"/>
    <property type="molecule type" value="Genomic_DNA"/>
</dbReference>
<accession>A0A917VTV2</accession>
<dbReference type="Proteomes" id="UP000638263">
    <property type="component" value="Unassembled WGS sequence"/>
</dbReference>
<evidence type="ECO:0000313" key="1">
    <source>
        <dbReference type="EMBL" id="GGL17227.1"/>
    </source>
</evidence>
<organism evidence="1 2">
    <name type="scientific">Nocardia jinanensis</name>
    <dbReference type="NCBI Taxonomy" id="382504"/>
    <lineage>
        <taxon>Bacteria</taxon>
        <taxon>Bacillati</taxon>
        <taxon>Actinomycetota</taxon>
        <taxon>Actinomycetes</taxon>
        <taxon>Mycobacteriales</taxon>
        <taxon>Nocardiaceae</taxon>
        <taxon>Nocardia</taxon>
    </lineage>
</organism>
<reference evidence="1" key="2">
    <citation type="submission" date="2020-09" db="EMBL/GenBank/DDBJ databases">
        <authorList>
            <person name="Sun Q."/>
            <person name="Zhou Y."/>
        </authorList>
    </citation>
    <scope>NUCLEOTIDE SEQUENCE</scope>
    <source>
        <strain evidence="1">CGMCC 4.3508</strain>
    </source>
</reference>
<reference evidence="1" key="1">
    <citation type="journal article" date="2014" name="Int. J. Syst. Evol. Microbiol.">
        <title>Complete genome sequence of Corynebacterium casei LMG S-19264T (=DSM 44701T), isolated from a smear-ripened cheese.</title>
        <authorList>
            <consortium name="US DOE Joint Genome Institute (JGI-PGF)"/>
            <person name="Walter F."/>
            <person name="Albersmeier A."/>
            <person name="Kalinowski J."/>
            <person name="Ruckert C."/>
        </authorList>
    </citation>
    <scope>NUCLEOTIDE SEQUENCE</scope>
    <source>
        <strain evidence="1">CGMCC 4.3508</strain>
    </source>
</reference>
<sequence>MSADSKFICAIAGFSMQQSVTVADTTRRPVGQSAVPIRDMMSIAPGLYAAPEYSLVQIDISGFG</sequence>
<gene>
    <name evidence="1" type="ORF">GCM10011588_34870</name>
</gene>